<gene>
    <name evidence="2" type="ORF">JI741_15750</name>
</gene>
<keyword evidence="1" id="KW-0732">Signal</keyword>
<name>A0ABS1KTA5_9BACT</name>
<comment type="caution">
    <text evidence="2">The sequence shown here is derived from an EMBL/GenBank/DDBJ whole genome shotgun (WGS) entry which is preliminary data.</text>
</comment>
<sequence>MRIKRNVFIVSWLLLLALSCNQIETSKTLKQDDIDRLKGLKLLDEGEIVIKFYSEFRKNVAGNFFTDRRIATYWIDNRNAEKDKKDFAYYKDIARIDTVYNAGVTFSPYMLVTKTNGEHFKVSVNGKKEDIRSFFEDALQEWNHKKQ</sequence>
<evidence type="ECO:0008006" key="4">
    <source>
        <dbReference type="Google" id="ProtNLM"/>
    </source>
</evidence>
<dbReference type="Proteomes" id="UP000613030">
    <property type="component" value="Unassembled WGS sequence"/>
</dbReference>
<evidence type="ECO:0000313" key="3">
    <source>
        <dbReference type="Proteomes" id="UP000613030"/>
    </source>
</evidence>
<feature type="chain" id="PRO_5045480512" description="Lipoprotein" evidence="1">
    <location>
        <begin position="23"/>
        <end position="147"/>
    </location>
</feature>
<accession>A0ABS1KTA5</accession>
<dbReference type="RefSeq" id="WP_202011179.1">
    <property type="nucleotide sequence ID" value="NZ_JAERRB010000005.1"/>
</dbReference>
<proteinExistence type="predicted"/>
<protein>
    <recommendedName>
        <fullName evidence="4">Lipoprotein</fullName>
    </recommendedName>
</protein>
<dbReference type="PROSITE" id="PS51257">
    <property type="entry name" value="PROKAR_LIPOPROTEIN"/>
    <property type="match status" value="1"/>
</dbReference>
<evidence type="ECO:0000313" key="2">
    <source>
        <dbReference type="EMBL" id="MBL0742680.1"/>
    </source>
</evidence>
<reference evidence="2 3" key="1">
    <citation type="submission" date="2021-01" db="EMBL/GenBank/DDBJ databases">
        <title>Chryseolinea sp. Jin1 Genome sequencing and assembly.</title>
        <authorList>
            <person name="Kim I."/>
        </authorList>
    </citation>
    <scope>NUCLEOTIDE SEQUENCE [LARGE SCALE GENOMIC DNA]</scope>
    <source>
        <strain evidence="2 3">Jin1</strain>
    </source>
</reference>
<evidence type="ECO:0000256" key="1">
    <source>
        <dbReference type="SAM" id="SignalP"/>
    </source>
</evidence>
<dbReference type="EMBL" id="JAERRB010000005">
    <property type="protein sequence ID" value="MBL0742680.1"/>
    <property type="molecule type" value="Genomic_DNA"/>
</dbReference>
<keyword evidence="3" id="KW-1185">Reference proteome</keyword>
<organism evidence="2 3">
    <name type="scientific">Chryseolinea lacunae</name>
    <dbReference type="NCBI Taxonomy" id="2801331"/>
    <lineage>
        <taxon>Bacteria</taxon>
        <taxon>Pseudomonadati</taxon>
        <taxon>Bacteroidota</taxon>
        <taxon>Cytophagia</taxon>
        <taxon>Cytophagales</taxon>
        <taxon>Fulvivirgaceae</taxon>
        <taxon>Chryseolinea</taxon>
    </lineage>
</organism>
<feature type="signal peptide" evidence="1">
    <location>
        <begin position="1"/>
        <end position="22"/>
    </location>
</feature>